<organism evidence="1">
    <name type="scientific">marine sediment metagenome</name>
    <dbReference type="NCBI Taxonomy" id="412755"/>
    <lineage>
        <taxon>unclassified sequences</taxon>
        <taxon>metagenomes</taxon>
        <taxon>ecological metagenomes</taxon>
    </lineage>
</organism>
<name>X1CTQ2_9ZZZZ</name>
<reference evidence="1" key="1">
    <citation type="journal article" date="2014" name="Front. Microbiol.">
        <title>High frequency of phylogenetically diverse reductive dehalogenase-homologous genes in deep subseafloor sedimentary metagenomes.</title>
        <authorList>
            <person name="Kawai M."/>
            <person name="Futagami T."/>
            <person name="Toyoda A."/>
            <person name="Takaki Y."/>
            <person name="Nishi S."/>
            <person name="Hori S."/>
            <person name="Arai W."/>
            <person name="Tsubouchi T."/>
            <person name="Morono Y."/>
            <person name="Uchiyama I."/>
            <person name="Ito T."/>
            <person name="Fujiyama A."/>
            <person name="Inagaki F."/>
            <person name="Takami H."/>
        </authorList>
    </citation>
    <scope>NUCLEOTIDE SEQUENCE</scope>
    <source>
        <strain evidence="1">Expedition CK06-06</strain>
    </source>
</reference>
<protein>
    <submittedName>
        <fullName evidence="1">Uncharacterized protein</fullName>
    </submittedName>
</protein>
<feature type="non-terminal residue" evidence="1">
    <location>
        <position position="1"/>
    </location>
</feature>
<sequence>RRCINEHIVWEIMSKDLARSAVNLYKKELELKDVVYGVVDITTSDGGSPSNPDDELASLLLYAANDLYTSSKTWRGDIKALVDKLFDFPSNRYISASESIVNPTINQYLTDQEFKVSRLLAGISSESKPIEEDNLYPEGWWEFEFSLEDDNPTEFTNYHFILEVSDDELFSDILVSKDSLGISNWTYEKEKETFVPLTFTGVSSSYIDRKVRYESSFDSLIGLNEYLTRGETYYFRIKQYNVSTLVEYSPRIYTNIIYT</sequence>
<proteinExistence type="predicted"/>
<accession>X1CTQ2</accession>
<gene>
    <name evidence="1" type="ORF">S01H4_30393</name>
</gene>
<comment type="caution">
    <text evidence="1">The sequence shown here is derived from an EMBL/GenBank/DDBJ whole genome shotgun (WGS) entry which is preliminary data.</text>
</comment>
<dbReference type="AlphaFoldDB" id="X1CTQ2"/>
<evidence type="ECO:0000313" key="1">
    <source>
        <dbReference type="EMBL" id="GAG87596.1"/>
    </source>
</evidence>
<dbReference type="EMBL" id="BART01015683">
    <property type="protein sequence ID" value="GAG87596.1"/>
    <property type="molecule type" value="Genomic_DNA"/>
</dbReference>